<dbReference type="EMBL" id="FN543093">
    <property type="protein sequence ID" value="CBA28895.1"/>
    <property type="molecule type" value="Genomic_DNA"/>
</dbReference>
<protein>
    <submittedName>
        <fullName evidence="1">Uncharacterized protein</fullName>
    </submittedName>
</protein>
<dbReference type="KEGG" id="ctu:CTU_11460"/>
<proteinExistence type="predicted"/>
<sequence length="101" mass="12019">MTISLAIMELALNPRFKAVMERCLDEEELIVQFERLSGIKRPPTRGNPLEAMVDIATGFRDAQWKVFFEAFIPFVYDCIWLRWADRDNEEFWQTPTEHHKD</sequence>
<evidence type="ECO:0000313" key="1">
    <source>
        <dbReference type="EMBL" id="CBA28895.1"/>
    </source>
</evidence>
<accession>C9XY12</accession>
<dbReference type="PATRIC" id="fig|693216.3.peg.1102"/>
<dbReference type="HOGENOM" id="CLU_182894_0_0_6"/>
<keyword evidence="2" id="KW-1185">Reference proteome</keyword>
<organism evidence="1 2">
    <name type="scientific">Cronobacter turicensis (strain DSM 18703 / CCUG 55852 / LMG 23827 / z3032)</name>
    <dbReference type="NCBI Taxonomy" id="693216"/>
    <lineage>
        <taxon>Bacteria</taxon>
        <taxon>Pseudomonadati</taxon>
        <taxon>Pseudomonadota</taxon>
        <taxon>Gammaproteobacteria</taxon>
        <taxon>Enterobacterales</taxon>
        <taxon>Enterobacteriaceae</taxon>
        <taxon>Cronobacter</taxon>
    </lineage>
</organism>
<name>C9XY12_CROTZ</name>
<evidence type="ECO:0000313" key="2">
    <source>
        <dbReference type="Proteomes" id="UP000002069"/>
    </source>
</evidence>
<reference evidence="2" key="2">
    <citation type="journal article" date="2011" name="J. Bacteriol.">
        <title>Complete genome sequence of Cronobacter turicensis LMG 23827, a food-borne pathogen causing deaths in neonates.</title>
        <authorList>
            <person name="Stephan R."/>
            <person name="Lehner A."/>
            <person name="Tischler P."/>
            <person name="Rattei T."/>
        </authorList>
    </citation>
    <scope>NUCLEOTIDE SEQUENCE [LARGE SCALE GENOMIC DNA]</scope>
    <source>
        <strain evidence="2">DSM 18703 / CCUG 55852 / LMG 23827 / z3032</strain>
    </source>
</reference>
<gene>
    <name evidence="1" type="ordered locus">Ctu_11460</name>
</gene>
<reference evidence="1 2" key="1">
    <citation type="journal article" date="2010" name="J. Bacteriol.">
        <title>Complete Genome Sequence of Cronobacter turicensis LMG 23827, a foodborne pathogen causing deaths in neonates.</title>
        <authorList>
            <person name="Stephan R."/>
            <person name="Lehner A."/>
            <person name="Tischler P."/>
            <person name="Rattei T."/>
        </authorList>
    </citation>
    <scope>NUCLEOTIDE SEQUENCE [LARGE SCALE GENOMIC DNA]</scope>
    <source>
        <strain evidence="2">DSM 18703 / CCUG 55852 / LMG 23827 / z3032</strain>
    </source>
</reference>
<dbReference type="AlphaFoldDB" id="C9XY12"/>
<dbReference type="Proteomes" id="UP000002069">
    <property type="component" value="Chromosome"/>
</dbReference>